<accession>A0A1Y1Q8I2</accession>
<dbReference type="Proteomes" id="UP000192491">
    <property type="component" value="Unassembled WGS sequence"/>
</dbReference>
<feature type="domain" description="Lcl C-terminal" evidence="2">
    <location>
        <begin position="246"/>
        <end position="363"/>
    </location>
</feature>
<reference evidence="3 4" key="1">
    <citation type="submission" date="2017-01" db="EMBL/GenBank/DDBJ databases">
        <title>Novel large sulfur bacteria in the metagenomes of groundwater-fed chemosynthetic microbial mats in the Lake Huron basin.</title>
        <authorList>
            <person name="Sharrar A.M."/>
            <person name="Flood B.E."/>
            <person name="Bailey J.V."/>
            <person name="Jones D.S."/>
            <person name="Biddanda B."/>
            <person name="Ruberg S.A."/>
            <person name="Marcus D.N."/>
            <person name="Dick G.J."/>
        </authorList>
    </citation>
    <scope>NUCLEOTIDE SEQUENCE [LARGE SCALE GENOMIC DNA]</scope>
    <source>
        <strain evidence="3">A8</strain>
    </source>
</reference>
<feature type="chain" id="PRO_5012733957" description="Lcl C-terminal domain-containing protein" evidence="1">
    <location>
        <begin position="36"/>
        <end position="440"/>
    </location>
</feature>
<protein>
    <recommendedName>
        <fullName evidence="2">Lcl C-terminal domain-containing protein</fullName>
    </recommendedName>
</protein>
<dbReference type="InterPro" id="IPR011460">
    <property type="entry name" value="Lcl_C"/>
</dbReference>
<dbReference type="Pfam" id="PF07603">
    <property type="entry name" value="Lcl_C"/>
    <property type="match status" value="1"/>
</dbReference>
<feature type="signal peptide" evidence="1">
    <location>
        <begin position="1"/>
        <end position="35"/>
    </location>
</feature>
<evidence type="ECO:0000313" key="3">
    <source>
        <dbReference type="EMBL" id="OQW99591.1"/>
    </source>
</evidence>
<keyword evidence="1" id="KW-0732">Signal</keyword>
<organism evidence="3 4">
    <name type="scientific">Thiothrix lacustris</name>
    <dbReference type="NCBI Taxonomy" id="525917"/>
    <lineage>
        <taxon>Bacteria</taxon>
        <taxon>Pseudomonadati</taxon>
        <taxon>Pseudomonadota</taxon>
        <taxon>Gammaproteobacteria</taxon>
        <taxon>Thiotrichales</taxon>
        <taxon>Thiotrichaceae</taxon>
        <taxon>Thiothrix</taxon>
    </lineage>
</organism>
<evidence type="ECO:0000259" key="2">
    <source>
        <dbReference type="Pfam" id="PF07603"/>
    </source>
</evidence>
<evidence type="ECO:0000256" key="1">
    <source>
        <dbReference type="SAM" id="SignalP"/>
    </source>
</evidence>
<dbReference type="EMBL" id="MTEJ01000691">
    <property type="protein sequence ID" value="OQW99591.1"/>
    <property type="molecule type" value="Genomic_DNA"/>
</dbReference>
<comment type="caution">
    <text evidence="3">The sequence shown here is derived from an EMBL/GenBank/DDBJ whole genome shotgun (WGS) entry which is preliminary data.</text>
</comment>
<sequence>MNMNTPNVHTPNKTFLTKPSHLLLAGLVMSSLLTACGGSNGPSAEELAAQAAQAAAVAQAAADKIAADKAAADKAAVLAAQATAEYQAALAAARKQVSDTVATIDTDTKAAQSASSVAGYALLQAKQQAASYPEVAETLAKTQAFADQAKQAADQALAQKALATTAASNADTATTLEALTGFAQQADKAALSAKEARTTAEQALDATRESAAQVSAEIQLAESSKRYSKLDSAGNILPASATSWACVQENATGKVWESKTNDNGLRDRDWRYRHMHNSAGYASTRDSTGAILCQSLGNCDAYSYVNAVNNTGICGRSQWRLPTMEELLNLVQINDNGQRPNIDLKFFPDTVNKPNQAAYCSENLARTARDCGPTYTNPNYQPDGRIECNYQGVDYGLPISADNPRGGSMAALRHYGEVQDGLSTYPTNNWICYTRLISNR</sequence>
<proteinExistence type="predicted"/>
<evidence type="ECO:0000313" key="4">
    <source>
        <dbReference type="Proteomes" id="UP000192491"/>
    </source>
</evidence>
<dbReference type="AlphaFoldDB" id="A0A1Y1Q8I2"/>
<gene>
    <name evidence="3" type="ORF">BWK73_50180</name>
</gene>
<name>A0A1Y1Q8I2_9GAMM</name>